<evidence type="ECO:0008006" key="3">
    <source>
        <dbReference type="Google" id="ProtNLM"/>
    </source>
</evidence>
<proteinExistence type="predicted"/>
<dbReference type="Pfam" id="PF08907">
    <property type="entry name" value="DUF1853"/>
    <property type="match status" value="1"/>
</dbReference>
<accession>A0ABM9A3M8</accession>
<gene>
    <name evidence="1" type="ORF">VMF7928_01916</name>
</gene>
<protein>
    <recommendedName>
        <fullName evidence="3">DUF1853 family protein</fullName>
    </recommendedName>
</protein>
<dbReference type="EMBL" id="CAKLDM010000002">
    <property type="protein sequence ID" value="CAH0539118.1"/>
    <property type="molecule type" value="Genomic_DNA"/>
</dbReference>
<evidence type="ECO:0000313" key="1">
    <source>
        <dbReference type="EMBL" id="CAH0539118.1"/>
    </source>
</evidence>
<keyword evidence="2" id="KW-1185">Reference proteome</keyword>
<dbReference type="Proteomes" id="UP000838748">
    <property type="component" value="Unassembled WGS sequence"/>
</dbReference>
<dbReference type="InterPro" id="IPR015003">
    <property type="entry name" value="DUF1853"/>
</dbReference>
<evidence type="ECO:0000313" key="2">
    <source>
        <dbReference type="Proteomes" id="UP000838748"/>
    </source>
</evidence>
<comment type="caution">
    <text evidence="1">The sequence shown here is derived from an EMBL/GenBank/DDBJ whole genome shotgun (WGS) entry which is preliminary data.</text>
</comment>
<name>A0ABM9A3M8_9VIBR</name>
<dbReference type="RefSeq" id="WP_237361240.1">
    <property type="nucleotide sequence ID" value="NZ_CAKLDM010000002.1"/>
</dbReference>
<organism evidence="1 2">
    <name type="scientific">Vibrio marisflavi CECT 7928</name>
    <dbReference type="NCBI Taxonomy" id="634439"/>
    <lineage>
        <taxon>Bacteria</taxon>
        <taxon>Pseudomonadati</taxon>
        <taxon>Pseudomonadota</taxon>
        <taxon>Gammaproteobacteria</taxon>
        <taxon>Vibrionales</taxon>
        <taxon>Vibrionaceae</taxon>
        <taxon>Vibrio</taxon>
    </lineage>
</organism>
<reference evidence="1" key="1">
    <citation type="submission" date="2021-11" db="EMBL/GenBank/DDBJ databases">
        <authorList>
            <person name="Rodrigo-Torres L."/>
            <person name="Arahal R. D."/>
            <person name="Lucena T."/>
        </authorList>
    </citation>
    <scope>NUCLEOTIDE SEQUENCE</scope>
    <source>
        <strain evidence="1">CECT 7928</strain>
    </source>
</reference>
<sequence length="251" mass="29397">MNQLARTAQWIQQTPSLFEESSQVRNACPIAKLNLKWPEEYSGNPRLGFLYQHVVSELFSNSNQYNLLAEEIQLSENGRTLGAVDFIVEDLAEKQIEHWEVAIKFYLLHGELWYGPNAKDRLDLKLSRMLDHQLAMSSSKAFHSKFPEWSNATKNLLMQGRLYINPFENNTIPKTCLSKTINHSRIKGYWCFQNQQHMITEPLYEMKKHQWITGLERFENAIEPPAVDFSRHYQSESGQFWFIVPESWPEG</sequence>